<keyword evidence="5" id="KW-0732">Signal</keyword>
<dbReference type="Gene3D" id="3.90.700.10">
    <property type="entry name" value="Succinate dehydrogenase/fumarate reductase flavoprotein, catalytic domain"/>
    <property type="match status" value="1"/>
</dbReference>
<keyword evidence="8" id="KW-1185">Reference proteome</keyword>
<dbReference type="RefSeq" id="WP_338211187.1">
    <property type="nucleotide sequence ID" value="NZ_JAYMFF010000020.1"/>
</dbReference>
<feature type="signal peptide" evidence="5">
    <location>
        <begin position="1"/>
        <end position="26"/>
    </location>
</feature>
<dbReference type="PROSITE" id="PS51257">
    <property type="entry name" value="PROKAR_LIPOPROTEIN"/>
    <property type="match status" value="1"/>
</dbReference>
<reference evidence="7 8" key="1">
    <citation type="submission" date="2024-01" db="EMBL/GenBank/DDBJ databases">
        <title>novel species in genus Adlercreutzia.</title>
        <authorList>
            <person name="Liu X."/>
        </authorList>
    </citation>
    <scope>NUCLEOTIDE SEQUENCE [LARGE SCALE GENOMIC DNA]</scope>
    <source>
        <strain evidence="7 8">R7</strain>
    </source>
</reference>
<feature type="domain" description="FAD-dependent oxidoreductase 2 FAD-binding" evidence="6">
    <location>
        <begin position="60"/>
        <end position="482"/>
    </location>
</feature>
<dbReference type="InterPro" id="IPR027477">
    <property type="entry name" value="Succ_DH/fumarate_Rdtase_cat_sf"/>
</dbReference>
<evidence type="ECO:0000313" key="7">
    <source>
        <dbReference type="EMBL" id="MEC4176713.1"/>
    </source>
</evidence>
<keyword evidence="3" id="KW-0274">FAD</keyword>
<dbReference type="InterPro" id="IPR006311">
    <property type="entry name" value="TAT_signal"/>
</dbReference>
<protein>
    <submittedName>
        <fullName evidence="7">FAD-dependent oxidoreductase</fullName>
    </submittedName>
</protein>
<accession>A0ABU6IK36</accession>
<feature type="chain" id="PRO_5046709215" evidence="5">
    <location>
        <begin position="27"/>
        <end position="503"/>
    </location>
</feature>
<dbReference type="InterPro" id="IPR003953">
    <property type="entry name" value="FAD-dep_OxRdtase_2_FAD-bd"/>
</dbReference>
<evidence type="ECO:0000256" key="2">
    <source>
        <dbReference type="ARBA" id="ARBA00022630"/>
    </source>
</evidence>
<dbReference type="EMBL" id="JAYMFF010000020">
    <property type="protein sequence ID" value="MEC4176713.1"/>
    <property type="molecule type" value="Genomic_DNA"/>
</dbReference>
<dbReference type="Proteomes" id="UP001349994">
    <property type="component" value="Unassembled WGS sequence"/>
</dbReference>
<evidence type="ECO:0000313" key="8">
    <source>
        <dbReference type="Proteomes" id="UP001349994"/>
    </source>
</evidence>
<evidence type="ECO:0000256" key="4">
    <source>
        <dbReference type="ARBA" id="ARBA00023002"/>
    </source>
</evidence>
<evidence type="ECO:0000256" key="5">
    <source>
        <dbReference type="SAM" id="SignalP"/>
    </source>
</evidence>
<dbReference type="PANTHER" id="PTHR43400:SF10">
    <property type="entry name" value="3-OXOSTEROID 1-DEHYDROGENASE"/>
    <property type="match status" value="1"/>
</dbReference>
<keyword evidence="4" id="KW-0560">Oxidoreductase</keyword>
<gene>
    <name evidence="7" type="ORF">VIN30_09670</name>
</gene>
<comment type="cofactor">
    <cofactor evidence="1">
        <name>FAD</name>
        <dbReference type="ChEBI" id="CHEBI:57692"/>
    </cofactor>
</comment>
<name>A0ABU6IK36_9ACTN</name>
<dbReference type="SUPFAM" id="SSF51905">
    <property type="entry name" value="FAD/NAD(P)-binding domain"/>
    <property type="match status" value="1"/>
</dbReference>
<evidence type="ECO:0000259" key="6">
    <source>
        <dbReference type="Pfam" id="PF00890"/>
    </source>
</evidence>
<dbReference type="InterPro" id="IPR036188">
    <property type="entry name" value="FAD/NAD-bd_sf"/>
</dbReference>
<dbReference type="InterPro" id="IPR050315">
    <property type="entry name" value="FAD-oxidoreductase_2"/>
</dbReference>
<proteinExistence type="predicted"/>
<comment type="caution">
    <text evidence="7">The sequence shown here is derived from an EMBL/GenBank/DDBJ whole genome shotgun (WGS) entry which is preliminary data.</text>
</comment>
<dbReference type="PANTHER" id="PTHR43400">
    <property type="entry name" value="FUMARATE REDUCTASE"/>
    <property type="match status" value="1"/>
</dbReference>
<dbReference type="PROSITE" id="PS51318">
    <property type="entry name" value="TAT"/>
    <property type="match status" value="1"/>
</dbReference>
<keyword evidence="2" id="KW-0285">Flavoprotein</keyword>
<sequence>MTISRRDFLKIGGASCIVAGAGAALAGCSPAGGSSDVPLADTGDTALVGYAPVNFTEEADILIIGSGYAGLAAAMAPALAGKKIIIAEKQQQIGGDSATSCCFMFAAGTELQQAAGNPLTVDEYWETIKENQTAGWEQYDWFPEWVKGKTYANTHFVDSAINDFGAKFQEPCTEAELPRLFGSVILPGDGIGSGGPNILQPIASKLKELGVDTKCDLRATALIKDPEGTVIGCRFEDTTSGKITDIKAAATVLATGGFADNGEMVQEHLPEWANYGQMVHGCMGEGHKLAAAAGAQMVGMDSSFTYCNLMGDIPNCTTWGYWTPVVLVLPNGKRFIEEAQSHDAAQAAIDAGYRQWWSIFDQRAFEARAIAHSVEGNIKSHEDVYVKADTIEELAAGMDVPVDTLVATFARYDELVASGEDADFGKKAWLESLQPPYHALKLNVSRYKTSGGVMVGPNNQVLDTADAEIPGLYAAGAVTLQSFASVSTCMATGYYVGETLAAL</sequence>
<dbReference type="Gene3D" id="3.50.50.60">
    <property type="entry name" value="FAD/NAD(P)-binding domain"/>
    <property type="match status" value="1"/>
</dbReference>
<organism evidence="7 8">
    <name type="scientific">Adlercreutzia wanghongyangiae</name>
    <dbReference type="NCBI Taxonomy" id="3111451"/>
    <lineage>
        <taxon>Bacteria</taxon>
        <taxon>Bacillati</taxon>
        <taxon>Actinomycetota</taxon>
        <taxon>Coriobacteriia</taxon>
        <taxon>Eggerthellales</taxon>
        <taxon>Eggerthellaceae</taxon>
        <taxon>Adlercreutzia</taxon>
    </lineage>
</organism>
<dbReference type="Pfam" id="PF00890">
    <property type="entry name" value="FAD_binding_2"/>
    <property type="match status" value="1"/>
</dbReference>
<evidence type="ECO:0000256" key="3">
    <source>
        <dbReference type="ARBA" id="ARBA00022827"/>
    </source>
</evidence>
<evidence type="ECO:0000256" key="1">
    <source>
        <dbReference type="ARBA" id="ARBA00001974"/>
    </source>
</evidence>
<dbReference type="SUPFAM" id="SSF56425">
    <property type="entry name" value="Succinate dehydrogenase/fumarate reductase flavoprotein, catalytic domain"/>
    <property type="match status" value="1"/>
</dbReference>